<evidence type="ECO:0000256" key="2">
    <source>
        <dbReference type="ARBA" id="ARBA00002399"/>
    </source>
</evidence>
<dbReference type="InterPro" id="IPR013848">
    <property type="entry name" value="Methylthiotransferase_N"/>
</dbReference>
<dbReference type="InterPro" id="IPR002792">
    <property type="entry name" value="TRAM_dom"/>
</dbReference>
<evidence type="ECO:0000256" key="10">
    <source>
        <dbReference type="ARBA" id="ARBA00031213"/>
    </source>
</evidence>
<dbReference type="Gene3D" id="3.80.30.20">
    <property type="entry name" value="tm_1862 like domain"/>
    <property type="match status" value="1"/>
</dbReference>
<dbReference type="Proteomes" id="UP000185934">
    <property type="component" value="Chromosome"/>
</dbReference>
<evidence type="ECO:0000256" key="6">
    <source>
        <dbReference type="ARBA" id="ARBA00022691"/>
    </source>
</evidence>
<proteinExistence type="predicted"/>
<evidence type="ECO:0000259" key="14">
    <source>
        <dbReference type="PROSITE" id="PS51918"/>
    </source>
</evidence>
<dbReference type="EC" id="2.8.4.5" evidence="3"/>
<evidence type="ECO:0000256" key="1">
    <source>
        <dbReference type="ARBA" id="ARBA00001966"/>
    </source>
</evidence>
<dbReference type="InterPro" id="IPR038135">
    <property type="entry name" value="Methylthiotransferase_N_sf"/>
</dbReference>
<dbReference type="SFLD" id="SFLDS00029">
    <property type="entry name" value="Radical_SAM"/>
    <property type="match status" value="1"/>
</dbReference>
<dbReference type="STRING" id="1839801.Dform_01315"/>
<dbReference type="Gene3D" id="3.40.50.12160">
    <property type="entry name" value="Methylthiotransferase, N-terminal domain"/>
    <property type="match status" value="1"/>
</dbReference>
<dbReference type="GO" id="GO:0051539">
    <property type="term" value="F:4 iron, 4 sulfur cluster binding"/>
    <property type="evidence" value="ECO:0007669"/>
    <property type="project" value="UniProtKB-KW"/>
</dbReference>
<dbReference type="SFLD" id="SFLDG01061">
    <property type="entry name" value="methylthiotransferase"/>
    <property type="match status" value="1"/>
</dbReference>
<dbReference type="Pfam" id="PF04055">
    <property type="entry name" value="Radical_SAM"/>
    <property type="match status" value="1"/>
</dbReference>
<name>A0A1P8F883_9CHLR</name>
<evidence type="ECO:0000256" key="8">
    <source>
        <dbReference type="ARBA" id="ARBA00023004"/>
    </source>
</evidence>
<dbReference type="GO" id="GO:0035598">
    <property type="term" value="F:tRNA (N(6)-L-threonylcarbamoyladenosine(37)-C(2))-methylthiotransferase activity"/>
    <property type="evidence" value="ECO:0007669"/>
    <property type="project" value="UniProtKB-EC"/>
</dbReference>
<keyword evidence="4" id="KW-0004">4Fe-4S</keyword>
<comment type="catalytic activity">
    <reaction evidence="11">
        <text>N(6)-L-threonylcarbamoyladenosine(37) in tRNA + (sulfur carrier)-SH + AH2 + 2 S-adenosyl-L-methionine = 2-methylsulfanyl-N(6)-L-threonylcarbamoyladenosine(37) in tRNA + (sulfur carrier)-H + 5'-deoxyadenosine + L-methionine + A + S-adenosyl-L-homocysteine + 2 H(+)</text>
        <dbReference type="Rhea" id="RHEA:37075"/>
        <dbReference type="Rhea" id="RHEA-COMP:10163"/>
        <dbReference type="Rhea" id="RHEA-COMP:11092"/>
        <dbReference type="Rhea" id="RHEA-COMP:14737"/>
        <dbReference type="Rhea" id="RHEA-COMP:14739"/>
        <dbReference type="ChEBI" id="CHEBI:13193"/>
        <dbReference type="ChEBI" id="CHEBI:15378"/>
        <dbReference type="ChEBI" id="CHEBI:17319"/>
        <dbReference type="ChEBI" id="CHEBI:17499"/>
        <dbReference type="ChEBI" id="CHEBI:29917"/>
        <dbReference type="ChEBI" id="CHEBI:57844"/>
        <dbReference type="ChEBI" id="CHEBI:57856"/>
        <dbReference type="ChEBI" id="CHEBI:59789"/>
        <dbReference type="ChEBI" id="CHEBI:64428"/>
        <dbReference type="ChEBI" id="CHEBI:74418"/>
        <dbReference type="ChEBI" id="CHEBI:74420"/>
        <dbReference type="EC" id="2.8.4.5"/>
    </reaction>
</comment>
<sequence length="401" mass="44545">MIVVTVYIETLGCKLNQAESEVMRRDLAAAGYRIVQAVDNADVLLLNTCTVTGVADRKAMQAVRSAIKANARLKVIITGCYVERDAETLTKLPGILATLGNDAKNNIASEFERLGFAPSEVPFEAEAGRTRSMVKIQDGCDHRCSYCVVPLVRSLKSCVPAGTIVEQIKARQAEGFREVVLTGTEIGEYACDGLDLAGLLKRILLETGIERIRISSLQPQEVTPELIRLWDNPRLCRHFHLSLQSGSDAVLGRMRRRYNTAGYLSAVKLIRDIVPEAAVTTDIIAGFPGETDAEFEDSFRFIEQIGFSRLHVFPYSPRPGTLAASMPDQVEHSAVKPRVARLLKLGRQCEAWFKGKFKGQFLEVLVEAREEGRWVGYTDNYIRVSVDSDEDLENRIVPIKL</sequence>
<comment type="function">
    <text evidence="2">Catalyzes the methylthiolation of N6-threonylcarbamoyladenosine (t(6)A), leading to the formation of 2-methylthio-N6-threonylcarbamoyladenosine (ms(2)t(6)A) at position 37 in tRNAs that read codons beginning with adenine.</text>
</comment>
<dbReference type="PANTHER" id="PTHR11918">
    <property type="entry name" value="RADICAL SAM PROTEINS"/>
    <property type="match status" value="1"/>
</dbReference>
<keyword evidence="6" id="KW-0949">S-adenosyl-L-methionine</keyword>
<accession>A0A1P8F883</accession>
<evidence type="ECO:0000313" key="16">
    <source>
        <dbReference type="Proteomes" id="UP000185934"/>
    </source>
</evidence>
<reference evidence="16" key="1">
    <citation type="submission" date="2016-11" db="EMBL/GenBank/DDBJ databases">
        <title>Dehalogenimonas formicexedens sp. nov., a chlorinated alkane respiring bacterium isolated from contaminated groundwater.</title>
        <authorList>
            <person name="Key T.A."/>
            <person name="Bowman K.S."/>
            <person name="Lee I."/>
            <person name="Chun J."/>
            <person name="Albuquerque L."/>
            <person name="da Costa M.S."/>
            <person name="Rainey F.A."/>
            <person name="Moe W.M."/>
        </authorList>
    </citation>
    <scope>NUCLEOTIDE SEQUENCE [LARGE SCALE GENOMIC DNA]</scope>
    <source>
        <strain evidence="16">NSZ-14</strain>
    </source>
</reference>
<dbReference type="PANTHER" id="PTHR11918:SF45">
    <property type="entry name" value="THREONYLCARBAMOYLADENOSINE TRNA METHYLTHIOTRANSFERASE"/>
    <property type="match status" value="1"/>
</dbReference>
<feature type="domain" description="Radical SAM core" evidence="14">
    <location>
        <begin position="126"/>
        <end position="354"/>
    </location>
</feature>
<evidence type="ECO:0000259" key="12">
    <source>
        <dbReference type="PROSITE" id="PS50926"/>
    </source>
</evidence>
<dbReference type="SFLD" id="SFLDG01082">
    <property type="entry name" value="B12-binding_domain_containing"/>
    <property type="match status" value="1"/>
</dbReference>
<dbReference type="PROSITE" id="PS50926">
    <property type="entry name" value="TRAM"/>
    <property type="match status" value="1"/>
</dbReference>
<dbReference type="AlphaFoldDB" id="A0A1P8F883"/>
<evidence type="ECO:0000256" key="7">
    <source>
        <dbReference type="ARBA" id="ARBA00022723"/>
    </source>
</evidence>
<dbReference type="InterPro" id="IPR005839">
    <property type="entry name" value="Methylthiotransferase"/>
</dbReference>
<evidence type="ECO:0000256" key="3">
    <source>
        <dbReference type="ARBA" id="ARBA00013273"/>
    </source>
</evidence>
<dbReference type="PROSITE" id="PS51449">
    <property type="entry name" value="MTTASE_N"/>
    <property type="match status" value="1"/>
</dbReference>
<evidence type="ECO:0000256" key="5">
    <source>
        <dbReference type="ARBA" id="ARBA00022679"/>
    </source>
</evidence>
<keyword evidence="8" id="KW-0408">Iron</keyword>
<protein>
    <recommendedName>
        <fullName evidence="3">tRNA (N(6)-L-threonylcarbamoyladenosine(37)-C(2))-methylthiotransferase</fullName>
        <ecNumber evidence="3">2.8.4.5</ecNumber>
    </recommendedName>
    <alternativeName>
        <fullName evidence="10">tRNA-t(6)A37 methylthiotransferase</fullName>
    </alternativeName>
</protein>
<dbReference type="SUPFAM" id="SSF102114">
    <property type="entry name" value="Radical SAM enzymes"/>
    <property type="match status" value="1"/>
</dbReference>
<dbReference type="KEGG" id="dfo:Dform_01315"/>
<gene>
    <name evidence="15" type="ORF">Dform_01315</name>
</gene>
<dbReference type="InterPro" id="IPR007197">
    <property type="entry name" value="rSAM"/>
</dbReference>
<keyword evidence="9" id="KW-0411">Iron-sulfur</keyword>
<evidence type="ECO:0000256" key="9">
    <source>
        <dbReference type="ARBA" id="ARBA00023014"/>
    </source>
</evidence>
<dbReference type="EMBL" id="CP018258">
    <property type="protein sequence ID" value="APV44643.1"/>
    <property type="molecule type" value="Genomic_DNA"/>
</dbReference>
<dbReference type="InterPro" id="IPR006467">
    <property type="entry name" value="MiaB-like_bact"/>
</dbReference>
<keyword evidence="5 15" id="KW-0808">Transferase</keyword>
<feature type="domain" description="MTTase N-terminal" evidence="13">
    <location>
        <begin position="4"/>
        <end position="116"/>
    </location>
</feature>
<dbReference type="InterPro" id="IPR058240">
    <property type="entry name" value="rSAM_sf"/>
</dbReference>
<comment type="cofactor">
    <cofactor evidence="1">
        <name>[4Fe-4S] cluster</name>
        <dbReference type="ChEBI" id="CHEBI:49883"/>
    </cofactor>
</comment>
<keyword evidence="16" id="KW-1185">Reference proteome</keyword>
<dbReference type="SMART" id="SM00729">
    <property type="entry name" value="Elp3"/>
    <property type="match status" value="1"/>
</dbReference>
<evidence type="ECO:0000313" key="15">
    <source>
        <dbReference type="EMBL" id="APV44643.1"/>
    </source>
</evidence>
<dbReference type="GO" id="GO:0046872">
    <property type="term" value="F:metal ion binding"/>
    <property type="evidence" value="ECO:0007669"/>
    <property type="project" value="UniProtKB-KW"/>
</dbReference>
<dbReference type="FunFam" id="3.40.50.12160:FF:000003">
    <property type="entry name" value="CDK5 regulatory subunit-associated protein 1"/>
    <property type="match status" value="1"/>
</dbReference>
<dbReference type="InterPro" id="IPR023404">
    <property type="entry name" value="rSAM_horseshoe"/>
</dbReference>
<organism evidence="15 16">
    <name type="scientific">Dehalogenimonas formicexedens</name>
    <dbReference type="NCBI Taxonomy" id="1839801"/>
    <lineage>
        <taxon>Bacteria</taxon>
        <taxon>Bacillati</taxon>
        <taxon>Chloroflexota</taxon>
        <taxon>Dehalococcoidia</taxon>
        <taxon>Dehalococcoidales</taxon>
        <taxon>Dehalococcoidaceae</taxon>
        <taxon>Dehalogenimonas</taxon>
    </lineage>
</organism>
<dbReference type="InterPro" id="IPR006638">
    <property type="entry name" value="Elp3/MiaA/NifB-like_rSAM"/>
</dbReference>
<dbReference type="NCBIfam" id="TIGR00089">
    <property type="entry name" value="MiaB/RimO family radical SAM methylthiotransferase"/>
    <property type="match status" value="1"/>
</dbReference>
<feature type="domain" description="TRAM" evidence="12">
    <location>
        <begin position="355"/>
        <end position="401"/>
    </location>
</feature>
<evidence type="ECO:0000256" key="11">
    <source>
        <dbReference type="ARBA" id="ARBA00051661"/>
    </source>
</evidence>
<dbReference type="PROSITE" id="PS51918">
    <property type="entry name" value="RADICAL_SAM"/>
    <property type="match status" value="1"/>
</dbReference>
<keyword evidence="7" id="KW-0479">Metal-binding</keyword>
<evidence type="ECO:0000256" key="4">
    <source>
        <dbReference type="ARBA" id="ARBA00022485"/>
    </source>
</evidence>
<evidence type="ECO:0000259" key="13">
    <source>
        <dbReference type="PROSITE" id="PS51449"/>
    </source>
</evidence>
<dbReference type="CDD" id="cd01335">
    <property type="entry name" value="Radical_SAM"/>
    <property type="match status" value="1"/>
</dbReference>
<dbReference type="NCBIfam" id="TIGR01579">
    <property type="entry name" value="MiaB-like-C"/>
    <property type="match status" value="1"/>
</dbReference>
<dbReference type="Pfam" id="PF00919">
    <property type="entry name" value="UPF0004"/>
    <property type="match status" value="1"/>
</dbReference>